<reference evidence="2" key="1">
    <citation type="submission" date="2017-12" db="EMBL/GenBank/DDBJ databases">
        <authorList>
            <person name="Diaz M."/>
        </authorList>
    </citation>
    <scope>NUCLEOTIDE SEQUENCE [LARGE SCALE GENOMIC DNA]</scope>
    <source>
        <strain evidence="2">FI11154</strain>
    </source>
</reference>
<protein>
    <submittedName>
        <fullName evidence="1">Uncharacterized protein</fullName>
    </submittedName>
</protein>
<evidence type="ECO:0000313" key="2">
    <source>
        <dbReference type="Proteomes" id="UP000246073"/>
    </source>
</evidence>
<organism evidence="1 2">
    <name type="scientific">Ochrobactrum soli</name>
    <dbReference type="NCBI Taxonomy" id="2448455"/>
    <lineage>
        <taxon>Bacteria</taxon>
        <taxon>Pseudomonadati</taxon>
        <taxon>Pseudomonadota</taxon>
        <taxon>Alphaproteobacteria</taxon>
        <taxon>Hyphomicrobiales</taxon>
        <taxon>Brucellaceae</taxon>
        <taxon>Brucella/Ochrobactrum group</taxon>
        <taxon>Ochrobactrum</taxon>
    </lineage>
</organism>
<accession>A0A2P9HFU1</accession>
<sequence length="73" mass="7949">MPGSINFVSFALDHPGIRYRLSAVVVGIVRQPNMPGSSLFAVHASQCHATGQLVAFLKGLKWKKQISEWSVLA</sequence>
<dbReference type="AlphaFoldDB" id="A0A2P9HFU1"/>
<evidence type="ECO:0000313" key="1">
    <source>
        <dbReference type="EMBL" id="SPL62968.1"/>
    </source>
</evidence>
<dbReference type="EMBL" id="OOFM01000004">
    <property type="protein sequence ID" value="SPL62968.1"/>
    <property type="molecule type" value="Genomic_DNA"/>
</dbReference>
<gene>
    <name evidence="1" type="ORF">OHAE_2900</name>
</gene>
<proteinExistence type="predicted"/>
<name>A0A2P9HFU1_9HYPH</name>
<dbReference type="Proteomes" id="UP000246073">
    <property type="component" value="Unassembled WGS sequence"/>
</dbReference>